<dbReference type="Proteomes" id="UP000789702">
    <property type="component" value="Unassembled WGS sequence"/>
</dbReference>
<feature type="non-terminal residue" evidence="1">
    <location>
        <position position="1"/>
    </location>
</feature>
<proteinExistence type="predicted"/>
<comment type="caution">
    <text evidence="1">The sequence shown here is derived from an EMBL/GenBank/DDBJ whole genome shotgun (WGS) entry which is preliminary data.</text>
</comment>
<evidence type="ECO:0000313" key="2">
    <source>
        <dbReference type="Proteomes" id="UP000789702"/>
    </source>
</evidence>
<protein>
    <submittedName>
        <fullName evidence="1">12981_t:CDS:1</fullName>
    </submittedName>
</protein>
<accession>A0ACA9PGZ5</accession>
<gene>
    <name evidence="1" type="ORF">DHETER_LOCUS11995</name>
</gene>
<feature type="non-terminal residue" evidence="1">
    <location>
        <position position="77"/>
    </location>
</feature>
<sequence>QALAIKFSGSSFAESGFARSSLLANFCLGQVLLVGQVSLKPFIIARVRFLESSFFELSFSKSSFSGSGFSSPRPRFI</sequence>
<reference evidence="1" key="1">
    <citation type="submission" date="2021-06" db="EMBL/GenBank/DDBJ databases">
        <authorList>
            <person name="Kallberg Y."/>
            <person name="Tangrot J."/>
            <person name="Rosling A."/>
        </authorList>
    </citation>
    <scope>NUCLEOTIDE SEQUENCE</scope>
    <source>
        <strain evidence="1">IL203A</strain>
    </source>
</reference>
<name>A0ACA9PGZ5_9GLOM</name>
<dbReference type="EMBL" id="CAJVPU010028120">
    <property type="protein sequence ID" value="CAG8705962.1"/>
    <property type="molecule type" value="Genomic_DNA"/>
</dbReference>
<organism evidence="1 2">
    <name type="scientific">Dentiscutata heterogama</name>
    <dbReference type="NCBI Taxonomy" id="1316150"/>
    <lineage>
        <taxon>Eukaryota</taxon>
        <taxon>Fungi</taxon>
        <taxon>Fungi incertae sedis</taxon>
        <taxon>Mucoromycota</taxon>
        <taxon>Glomeromycotina</taxon>
        <taxon>Glomeromycetes</taxon>
        <taxon>Diversisporales</taxon>
        <taxon>Gigasporaceae</taxon>
        <taxon>Dentiscutata</taxon>
    </lineage>
</organism>
<evidence type="ECO:0000313" key="1">
    <source>
        <dbReference type="EMBL" id="CAG8705962.1"/>
    </source>
</evidence>
<keyword evidence="2" id="KW-1185">Reference proteome</keyword>